<evidence type="ECO:0000313" key="2">
    <source>
        <dbReference type="Proteomes" id="UP000033865"/>
    </source>
</evidence>
<evidence type="ECO:0000313" key="1">
    <source>
        <dbReference type="EMBL" id="KKW35014.1"/>
    </source>
</evidence>
<dbReference type="Proteomes" id="UP000033865">
    <property type="component" value="Unassembled WGS sequence"/>
</dbReference>
<organism evidence="1 2">
    <name type="scientific">Candidatus Uhrbacteria bacterium GW2011_GWC2_53_7</name>
    <dbReference type="NCBI Taxonomy" id="1618986"/>
    <lineage>
        <taxon>Bacteria</taxon>
        <taxon>Candidatus Uhriibacteriota</taxon>
    </lineage>
</organism>
<accession>A0A0G2AQH6</accession>
<sequence length="1002" mass="103440">MTHSLTFGKKALIVLTTISMVVWTLGVAAFAVPSTASAAAMGSVVKSASLSALYYYGYDGQRYTFPNLKTYETWFSGFSGVMTISDSELAAIPLAGNVVYRPGSRFVKIQSDPKTYAVTPSGALRWIETEAVAVGLAGSAWNTMIDDVPEVFFVDYTVGSSLMTAAAYNGMMVSSGGNKYVVSGTAKRMVTAAGMSANGLQARFFVTPGSDLLASLSAGTDLSAADGSLNDPAQQGGASVSTPVAGGLSVSLASTTPAAATIADGASQVRFMDFNLMANGGDASVTSVTVAMAGLGVTGNIASLYLFDGNTRLTNARTVNSTTRNATFGGMTLSVKSGETRKITVVGDMTNGVTGGDTIQFQLAGVSSIASNATVSGSFPVSSNTMTTSATDVGLVTVDDTGALSNPSVGEMAKIANFRLTANSTEGFKLNRLRFEVDRASDHKNYELRQNNVKLGDGVVSGSYVDFNLATPFEVAQGNNREFDLWAKVGGENADIVKVRIEETTDLYAVGLKYGFGIRVTNNFGAAMATTCTGDGTNYDCTTVQAGQLTFAFNGPTTGDIAENQTGVVVWEGTMTAENLVEIRALEFDVNPTSATTSDLCTGACGTVSSTHNYQNWRLVDKATGSTISGPYDMTIDTTEASAATNGIGHIAMTDDFTLTAGQSLEVQVLMDVQDDATFTEITAGDVVIVRLDSDQTSARDANNDTMTVGTDIIPSSDLTGNSMTIRTASLSVSIASNPASATYVRGISNVDIAGFAFAAGTASDVTVSAVTIKGAMDADGGPSVAGDLTVQNSVSSCSIHDGSTGALIDGPESFGTGTAADITFSGFTWEIPAASTYRMVVRCNLANLAVTGASDSLYPDINEDDDITSVDGDGNSIVETTFGATISATNVVNENDGDTSVDAAGASIFQLIADAGTITTAVDGDSPNSTIVLSNSTGVTVSKFKFTSSNEAFTVDRLAVSNTSGSDVAVSSVELHYKNQAGEDKVATGFLTSNVYTFEGL</sequence>
<reference evidence="1 2" key="1">
    <citation type="journal article" date="2015" name="Nature">
        <title>rRNA introns, odd ribosomes, and small enigmatic genomes across a large radiation of phyla.</title>
        <authorList>
            <person name="Brown C.T."/>
            <person name="Hug L.A."/>
            <person name="Thomas B.C."/>
            <person name="Sharon I."/>
            <person name="Castelle C.J."/>
            <person name="Singh A."/>
            <person name="Wilkins M.J."/>
            <person name="Williams K.H."/>
            <person name="Banfield J.F."/>
        </authorList>
    </citation>
    <scope>NUCLEOTIDE SEQUENCE [LARGE SCALE GENOMIC DNA]</scope>
</reference>
<dbReference type="EMBL" id="LCRN01000053">
    <property type="protein sequence ID" value="KKW35014.1"/>
    <property type="molecule type" value="Genomic_DNA"/>
</dbReference>
<name>A0A0G2AQH6_9BACT</name>
<proteinExistence type="predicted"/>
<protein>
    <submittedName>
        <fullName evidence="1">Uncharacterized protein</fullName>
    </submittedName>
</protein>
<gene>
    <name evidence="1" type="ORF">UY82_C0053G0001</name>
</gene>
<comment type="caution">
    <text evidence="1">The sequence shown here is derived from an EMBL/GenBank/DDBJ whole genome shotgun (WGS) entry which is preliminary data.</text>
</comment>
<dbReference type="AlphaFoldDB" id="A0A0G2AQH6"/>
<feature type="non-terminal residue" evidence="1">
    <location>
        <position position="1002"/>
    </location>
</feature>